<dbReference type="InterPro" id="IPR008490">
    <property type="entry name" value="Transposase_InsH_N"/>
</dbReference>
<reference evidence="3 4" key="2">
    <citation type="journal article" date="2011" name="J. Bacteriol.">
        <title>Complete genome sequences for the anaerobic, extremely thermophilic plant biomass-degrading bacteria Caldicellulosiruptor hydrothermalis, Caldicellulosiruptor kristjanssonii, Caldicellulosiruptor kronotskyensis, Caldicellulosiruptor owensenis, and Caldicellulosiruptor lactoaceticus.</title>
        <authorList>
            <person name="Blumer-Schuette S.E."/>
            <person name="Ozdemir I."/>
            <person name="Mistry D."/>
            <person name="Lucas S."/>
            <person name="Lapidus A."/>
            <person name="Cheng J.F."/>
            <person name="Goodwin L.A."/>
            <person name="Pitluck S."/>
            <person name="Land M.L."/>
            <person name="Hauser L.J."/>
            <person name="Woyke T."/>
            <person name="Mikhailova N."/>
            <person name="Pati A."/>
            <person name="Kyrpides N.C."/>
            <person name="Ivanova N."/>
            <person name="Detter J.C."/>
            <person name="Walston-Davenport K."/>
            <person name="Han S."/>
            <person name="Adams M.W."/>
            <person name="Kelly R.M."/>
        </authorList>
    </citation>
    <scope>NUCLEOTIDE SEQUENCE [LARGE SCALE GENOMIC DNA]</scope>
    <source>
        <strain evidence="4">ATCC 700853 / DSM 12137 / I77R1B</strain>
    </source>
</reference>
<dbReference type="InterPro" id="IPR012337">
    <property type="entry name" value="RNaseH-like_sf"/>
</dbReference>
<dbReference type="eggNOG" id="COG3039">
    <property type="taxonomic scope" value="Bacteria"/>
</dbReference>
<dbReference type="AlphaFoldDB" id="E4S5F9"/>
<feature type="domain" description="Transposase InsH N-terminal" evidence="2">
    <location>
        <begin position="11"/>
        <end position="92"/>
    </location>
</feature>
<sequence>MTNDIKPQKRKFLKILFAIEKIAQILRVSRKSNKRGRPRKFGLFQIIACLVYKVKNSITSFRELEYKINEDREFRRAIGIEKSPDHSYFAKYAAMIEEKYLADIKEILVSAINPDTSICVVDSTPLRSSKNDRHAATGVCAVLGFYNGYKLHLLVTGKDEIIPLAWEFSCANEHDSQKIELLYRAWIYGAKILIADAGYDSEKWFKVAQELEIKFVAGVNKRNMKNKDNVRSELRAENMKYLETEEGKKVYRKRTMIERFFSKLKGEYKLENMRLRGFRTYKRHVEWILITYLFEEFIRKLEKRKFTLAYVWNQFC</sequence>
<dbReference type="RefSeq" id="WP_013431471.1">
    <property type="nucleotide sequence ID" value="NC_014721.1"/>
</dbReference>
<accession>E4S5F9</accession>
<evidence type="ECO:0000313" key="4">
    <source>
        <dbReference type="Proteomes" id="UP000009256"/>
    </source>
</evidence>
<dbReference type="Proteomes" id="UP000009256">
    <property type="component" value="Chromosome"/>
</dbReference>
<gene>
    <name evidence="3" type="ordered locus">Calkr_0035</name>
</gene>
<organism evidence="3 4">
    <name type="scientific">Caldicellulosiruptor acetigenus (strain ATCC 700853 / DSM 12137 / I77R1B)</name>
    <name type="common">Caldicellulosiruptor kristjanssonii</name>
    <dbReference type="NCBI Taxonomy" id="632335"/>
    <lineage>
        <taxon>Bacteria</taxon>
        <taxon>Bacillati</taxon>
        <taxon>Bacillota</taxon>
        <taxon>Bacillota incertae sedis</taxon>
        <taxon>Caldicellulosiruptorales</taxon>
        <taxon>Caldicellulosiruptoraceae</taxon>
        <taxon>Caldicellulosiruptor</taxon>
    </lineage>
</organism>
<dbReference type="STRING" id="632335.Calkr_0035"/>
<dbReference type="GO" id="GO:0003677">
    <property type="term" value="F:DNA binding"/>
    <property type="evidence" value="ECO:0007669"/>
    <property type="project" value="InterPro"/>
</dbReference>
<proteinExistence type="predicted"/>
<name>E4S5F9_CALA7</name>
<dbReference type="Pfam" id="PF01609">
    <property type="entry name" value="DDE_Tnp_1"/>
    <property type="match status" value="1"/>
</dbReference>
<dbReference type="SUPFAM" id="SSF53098">
    <property type="entry name" value="Ribonuclease H-like"/>
    <property type="match status" value="1"/>
</dbReference>
<dbReference type="GO" id="GO:0004803">
    <property type="term" value="F:transposase activity"/>
    <property type="evidence" value="ECO:0007669"/>
    <property type="project" value="InterPro"/>
</dbReference>
<dbReference type="KEGG" id="cki:Calkr_0035"/>
<evidence type="ECO:0000259" key="1">
    <source>
        <dbReference type="Pfam" id="PF01609"/>
    </source>
</evidence>
<feature type="domain" description="Transposase IS4-like" evidence="1">
    <location>
        <begin position="115"/>
        <end position="293"/>
    </location>
</feature>
<dbReference type="GO" id="GO:0006313">
    <property type="term" value="P:DNA transposition"/>
    <property type="evidence" value="ECO:0007669"/>
    <property type="project" value="InterPro"/>
</dbReference>
<dbReference type="OrthoDB" id="2907555at2"/>
<dbReference type="HOGENOM" id="CLU_077349_0_0_9"/>
<reference key="1">
    <citation type="submission" date="2010-11" db="EMBL/GenBank/DDBJ databases">
        <title>Complete sequence of chromosome of Caldicellulosiruptor kristjanssonii 177R1B.</title>
        <authorList>
            <consortium name="US DOE Joint Genome Institute"/>
            <person name="Lucas S."/>
            <person name="Copeland A."/>
            <person name="Lapidus A."/>
            <person name="Cheng J.-F."/>
            <person name="Bruce D."/>
            <person name="Goodwin L."/>
            <person name="Pitluck S."/>
            <person name="Davenport K."/>
            <person name="Detter J.C."/>
            <person name="Han C."/>
            <person name="Tapia R."/>
            <person name="Land M."/>
            <person name="Hauser L."/>
            <person name="Jeffries C."/>
            <person name="Kyrpides N."/>
            <person name="Ivanova N."/>
            <person name="Mikhailova N."/>
            <person name="Blumer-Schuette S.E."/>
            <person name="Kelly R.M."/>
            <person name="Woyke T."/>
        </authorList>
    </citation>
    <scope>NUCLEOTIDE SEQUENCE</scope>
    <source>
        <strain>177R1B</strain>
    </source>
</reference>
<protein>
    <submittedName>
        <fullName evidence="3">Transposase IS4 family protein</fullName>
    </submittedName>
</protein>
<evidence type="ECO:0000313" key="3">
    <source>
        <dbReference type="EMBL" id="ADQ39620.1"/>
    </source>
</evidence>
<dbReference type="EMBL" id="CP002326">
    <property type="protein sequence ID" value="ADQ39620.1"/>
    <property type="molecule type" value="Genomic_DNA"/>
</dbReference>
<keyword evidence="4" id="KW-1185">Reference proteome</keyword>
<dbReference type="InterPro" id="IPR002559">
    <property type="entry name" value="Transposase_11"/>
</dbReference>
<evidence type="ECO:0000259" key="2">
    <source>
        <dbReference type="Pfam" id="PF05598"/>
    </source>
</evidence>
<dbReference type="Pfam" id="PF05598">
    <property type="entry name" value="DUF772"/>
    <property type="match status" value="1"/>
</dbReference>